<dbReference type="GO" id="GO:0016746">
    <property type="term" value="F:acyltransferase activity"/>
    <property type="evidence" value="ECO:0007669"/>
    <property type="project" value="InterPro"/>
</dbReference>
<evidence type="ECO:0000259" key="1">
    <source>
        <dbReference type="Pfam" id="PF00198"/>
    </source>
</evidence>
<feature type="domain" description="2-oxoacid dehydrogenase acyltransferase catalytic" evidence="1">
    <location>
        <begin position="18"/>
        <end position="140"/>
    </location>
</feature>
<accession>A0A653AGS0</accession>
<dbReference type="EMBL" id="UPXX01000032">
    <property type="protein sequence ID" value="VBB47209.1"/>
    <property type="molecule type" value="Genomic_DNA"/>
</dbReference>
<proteinExistence type="predicted"/>
<dbReference type="Pfam" id="PF00198">
    <property type="entry name" value="2-oxoacid_dh"/>
    <property type="match status" value="1"/>
</dbReference>
<gene>
    <name evidence="2" type="ORF">TRIP_B50191</name>
</gene>
<dbReference type="InterPro" id="IPR023213">
    <property type="entry name" value="CAT-like_dom_sf"/>
</dbReference>
<protein>
    <recommendedName>
        <fullName evidence="1">2-oxoacid dehydrogenase acyltransferase catalytic domain-containing protein</fullName>
    </recommendedName>
</protein>
<dbReference type="SUPFAM" id="SSF52777">
    <property type="entry name" value="CoA-dependent acyltransferases"/>
    <property type="match status" value="1"/>
</dbReference>
<organism evidence="2">
    <name type="scientific">Uncultured Desulfatiglans sp</name>
    <dbReference type="NCBI Taxonomy" id="1748965"/>
    <lineage>
        <taxon>Bacteria</taxon>
        <taxon>Pseudomonadati</taxon>
        <taxon>Thermodesulfobacteriota</taxon>
        <taxon>Desulfobacteria</taxon>
        <taxon>Desulfatiglandales</taxon>
        <taxon>Desulfatiglandaceae</taxon>
        <taxon>Desulfatiglans</taxon>
        <taxon>environmental samples</taxon>
    </lineage>
</organism>
<name>A0A653AGS0_UNCDX</name>
<dbReference type="AlphaFoldDB" id="A0A653AGS0"/>
<reference evidence="2" key="1">
    <citation type="submission" date="2018-07" db="EMBL/GenBank/DDBJ databases">
        <authorList>
            <consortium name="Genoscope - CEA"/>
            <person name="William W."/>
        </authorList>
    </citation>
    <scope>NUCLEOTIDE SEQUENCE</scope>
    <source>
        <strain evidence="2">IK1</strain>
    </source>
</reference>
<evidence type="ECO:0000313" key="2">
    <source>
        <dbReference type="EMBL" id="VBB47209.1"/>
    </source>
</evidence>
<dbReference type="InterPro" id="IPR001078">
    <property type="entry name" value="2-oxoacid_DH_actylTfrase"/>
</dbReference>
<sequence length="266" mass="30404">MKKTLQMRRLRSEEIGIFRMIMMNMLYNSPDPYATIMYPIDVDPFNKLIDEFKKSGKSISLHAIYNKMLSIVISENPIANQIVFGNKVYQKEGVHIANGFLLPGSNEVLAPLIMENCQLKSLETIQRELKRTMISKAKEFSTPPKKLNVQIMGMMIRLGFTRLIGEKKLFEMGFEKGLVSNIFFLNHTFKNPSTFIFIKPVIGNVPVRIHAHSPVPHLFLENGHVREKQVALFSVTVDHRIGHGLHMQEIGKSLQKIAADPEKFLL</sequence>
<dbReference type="Gene3D" id="3.30.559.10">
    <property type="entry name" value="Chloramphenicol acetyltransferase-like domain"/>
    <property type="match status" value="1"/>
</dbReference>